<sequence>MKMKAQVESLLFTAGHPVAIKKLTEILETSESEINSSLSELADEYEKNERGLRLVFFDGKVQLVASPYSIEAVKKLIKSDFEEDLSSAALETLAIISYRGPISRAAIENLRGVNCSFILQSLAIRGLIDRKNNPEDGRSYVYSVTFDFLKHLGLTKLEDLPNFNELKNKI</sequence>
<dbReference type="Gene3D" id="1.10.10.10">
    <property type="entry name" value="Winged helix-like DNA-binding domain superfamily/Winged helix DNA-binding domain"/>
    <property type="match status" value="2"/>
</dbReference>
<name>A0A0G0P489_9BACT</name>
<dbReference type="AlphaFoldDB" id="A0A0G0P489"/>
<gene>
    <name evidence="5" type="ORF">UT16_C0001G0020</name>
</gene>
<dbReference type="NCBIfam" id="TIGR00281">
    <property type="entry name" value="SMC-Scp complex subunit ScpB"/>
    <property type="match status" value="1"/>
</dbReference>
<evidence type="ECO:0000256" key="1">
    <source>
        <dbReference type="ARBA" id="ARBA00022490"/>
    </source>
</evidence>
<dbReference type="InterPro" id="IPR036390">
    <property type="entry name" value="WH_DNA-bd_sf"/>
</dbReference>
<dbReference type="SUPFAM" id="SSF46785">
    <property type="entry name" value="Winged helix' DNA-binding domain"/>
    <property type="match status" value="2"/>
</dbReference>
<dbReference type="InterPro" id="IPR036388">
    <property type="entry name" value="WH-like_DNA-bd_sf"/>
</dbReference>
<evidence type="ECO:0000256" key="4">
    <source>
        <dbReference type="ARBA" id="ARBA00023306"/>
    </source>
</evidence>
<proteinExistence type="predicted"/>
<organism evidence="5 6">
    <name type="scientific">Candidatus Azambacteria bacterium GW2011_GWA2_39_10</name>
    <dbReference type="NCBI Taxonomy" id="1618611"/>
    <lineage>
        <taxon>Bacteria</taxon>
        <taxon>Candidatus Azamiibacteriota</taxon>
    </lineage>
</organism>
<protein>
    <submittedName>
        <fullName evidence="5">Segregation and condensation protein B</fullName>
    </submittedName>
</protein>
<evidence type="ECO:0000256" key="2">
    <source>
        <dbReference type="ARBA" id="ARBA00022618"/>
    </source>
</evidence>
<keyword evidence="1" id="KW-0963">Cytoplasm</keyword>
<dbReference type="GO" id="GO:0051301">
    <property type="term" value="P:cell division"/>
    <property type="evidence" value="ECO:0007669"/>
    <property type="project" value="UniProtKB-KW"/>
</dbReference>
<dbReference type="EMBL" id="LBVT01000001">
    <property type="protein sequence ID" value="KKQ92954.1"/>
    <property type="molecule type" value="Genomic_DNA"/>
</dbReference>
<keyword evidence="3" id="KW-0159">Chromosome partition</keyword>
<evidence type="ECO:0000313" key="5">
    <source>
        <dbReference type="EMBL" id="KKQ92954.1"/>
    </source>
</evidence>
<dbReference type="Pfam" id="PF04079">
    <property type="entry name" value="SMC_ScpB"/>
    <property type="match status" value="1"/>
</dbReference>
<accession>A0A0G0P489</accession>
<evidence type="ECO:0000313" key="6">
    <source>
        <dbReference type="Proteomes" id="UP000034706"/>
    </source>
</evidence>
<evidence type="ECO:0000256" key="3">
    <source>
        <dbReference type="ARBA" id="ARBA00022829"/>
    </source>
</evidence>
<reference evidence="5 6" key="1">
    <citation type="journal article" date="2015" name="Nature">
        <title>rRNA introns, odd ribosomes, and small enigmatic genomes across a large radiation of phyla.</title>
        <authorList>
            <person name="Brown C.T."/>
            <person name="Hug L.A."/>
            <person name="Thomas B.C."/>
            <person name="Sharon I."/>
            <person name="Castelle C.J."/>
            <person name="Singh A."/>
            <person name="Wilkins M.J."/>
            <person name="Williams K.H."/>
            <person name="Banfield J.F."/>
        </authorList>
    </citation>
    <scope>NUCLEOTIDE SEQUENCE [LARGE SCALE GENOMIC DNA]</scope>
</reference>
<keyword evidence="4" id="KW-0131">Cell cycle</keyword>
<dbReference type="PANTHER" id="PTHR34298">
    <property type="entry name" value="SEGREGATION AND CONDENSATION PROTEIN B"/>
    <property type="match status" value="1"/>
</dbReference>
<dbReference type="PIRSF" id="PIRSF019345">
    <property type="entry name" value="ScpB"/>
    <property type="match status" value="1"/>
</dbReference>
<dbReference type="InterPro" id="IPR005234">
    <property type="entry name" value="ScpB_csome_segregation"/>
</dbReference>
<dbReference type="GO" id="GO:0051304">
    <property type="term" value="P:chromosome separation"/>
    <property type="evidence" value="ECO:0007669"/>
    <property type="project" value="InterPro"/>
</dbReference>
<comment type="caution">
    <text evidence="5">The sequence shown here is derived from an EMBL/GenBank/DDBJ whole genome shotgun (WGS) entry which is preliminary data.</text>
</comment>
<keyword evidence="2" id="KW-0132">Cell division</keyword>
<dbReference type="PANTHER" id="PTHR34298:SF2">
    <property type="entry name" value="SEGREGATION AND CONDENSATION PROTEIN B"/>
    <property type="match status" value="1"/>
</dbReference>
<dbReference type="Proteomes" id="UP000034706">
    <property type="component" value="Unassembled WGS sequence"/>
</dbReference>